<feature type="region of interest" description="Disordered" evidence="1">
    <location>
        <begin position="1"/>
        <end position="70"/>
    </location>
</feature>
<proteinExistence type="predicted"/>
<organism evidence="2 3">
    <name type="scientific">Protopolystoma xenopodis</name>
    <dbReference type="NCBI Taxonomy" id="117903"/>
    <lineage>
        <taxon>Eukaryota</taxon>
        <taxon>Metazoa</taxon>
        <taxon>Spiralia</taxon>
        <taxon>Lophotrochozoa</taxon>
        <taxon>Platyhelminthes</taxon>
        <taxon>Monogenea</taxon>
        <taxon>Polyopisthocotylea</taxon>
        <taxon>Polystomatidea</taxon>
        <taxon>Polystomatidae</taxon>
        <taxon>Protopolystoma</taxon>
    </lineage>
</organism>
<evidence type="ECO:0000256" key="1">
    <source>
        <dbReference type="SAM" id="MobiDB-lite"/>
    </source>
</evidence>
<feature type="compositionally biased region" description="Basic residues" evidence="1">
    <location>
        <begin position="1"/>
        <end position="11"/>
    </location>
</feature>
<evidence type="ECO:0000313" key="3">
    <source>
        <dbReference type="Proteomes" id="UP000784294"/>
    </source>
</evidence>
<feature type="compositionally biased region" description="Acidic residues" evidence="1">
    <location>
        <begin position="26"/>
        <end position="36"/>
    </location>
</feature>
<evidence type="ECO:0000313" key="2">
    <source>
        <dbReference type="EMBL" id="VEL22960.1"/>
    </source>
</evidence>
<dbReference type="AlphaFoldDB" id="A0A3S5BG60"/>
<dbReference type="EMBL" id="CAAALY010059297">
    <property type="protein sequence ID" value="VEL22960.1"/>
    <property type="molecule type" value="Genomic_DNA"/>
</dbReference>
<accession>A0A3S5BG60</accession>
<reference evidence="2" key="1">
    <citation type="submission" date="2018-11" db="EMBL/GenBank/DDBJ databases">
        <authorList>
            <consortium name="Pathogen Informatics"/>
        </authorList>
    </citation>
    <scope>NUCLEOTIDE SEQUENCE</scope>
</reference>
<name>A0A3S5BG60_9PLAT</name>
<protein>
    <submittedName>
        <fullName evidence="2">Uncharacterized protein</fullName>
    </submittedName>
</protein>
<keyword evidence="3" id="KW-1185">Reference proteome</keyword>
<comment type="caution">
    <text evidence="2">The sequence shown here is derived from an EMBL/GenBank/DDBJ whole genome shotgun (WGS) entry which is preliminary data.</text>
</comment>
<feature type="region of interest" description="Disordered" evidence="1">
    <location>
        <begin position="109"/>
        <end position="135"/>
    </location>
</feature>
<sequence>MILAGRHRLRRVAPLTRPPAQSAASPEDEEEEEDETRTEVTPSLRMRISDSTQSRLMLEPSLLDPRQLPNPVVSGELVKEFMLPQQQKKKQQYLQHSLPAQMPLISVADGSEVSPSTSTPSPPSLPQQQSASMLGLRTATTPTNASYEQINCEPFFSKRETLWLHFLASINIIGHSHFA</sequence>
<dbReference type="Proteomes" id="UP000784294">
    <property type="component" value="Unassembled WGS sequence"/>
</dbReference>
<gene>
    <name evidence="2" type="ORF">PXEA_LOCUS16400</name>
</gene>